<dbReference type="OrthoDB" id="5563826at2"/>
<name>A0A1I2W7R4_9GAMM</name>
<dbReference type="PANTHER" id="PTHR20974">
    <property type="entry name" value="UPF0585 PROTEIN CG18661"/>
    <property type="match status" value="1"/>
</dbReference>
<evidence type="ECO:0000313" key="1">
    <source>
        <dbReference type="EMBL" id="SFG97440.1"/>
    </source>
</evidence>
<protein>
    <recommendedName>
        <fullName evidence="3">Methylase</fullName>
    </recommendedName>
</protein>
<gene>
    <name evidence="1" type="ORF">SAMN05216175_12322</name>
</gene>
<evidence type="ECO:0000313" key="2">
    <source>
        <dbReference type="Proteomes" id="UP000198623"/>
    </source>
</evidence>
<dbReference type="EMBL" id="FOOU01000023">
    <property type="protein sequence ID" value="SFG97440.1"/>
    <property type="molecule type" value="Genomic_DNA"/>
</dbReference>
<dbReference type="RefSeq" id="WP_090730916.1">
    <property type="nucleotide sequence ID" value="NZ_FOOU01000023.1"/>
</dbReference>
<sequence>MLNYSEACERNKQPISDSLSAYLASQKSILEVGSGSGQHALFLSAHHHHLQWQPSDQDQYLDALAINIEQYASSGVLPPIELDVRQTWPNTRYDGVFTANTLHIMSWNEVESFFKGAGSVLQKHGYLFVYGPFRYQNAYTSPSNAQFNQWLKARDPASGIRDFEAVDTLAREQGLSLVDDFQMPANNQLLVWRR</sequence>
<keyword evidence="2" id="KW-1185">Reference proteome</keyword>
<proteinExistence type="predicted"/>
<dbReference type="Pfam" id="PF06080">
    <property type="entry name" value="DUF938"/>
    <property type="match status" value="1"/>
</dbReference>
<organism evidence="1 2">
    <name type="scientific">Neptunomonas qingdaonensis</name>
    <dbReference type="NCBI Taxonomy" id="1045558"/>
    <lineage>
        <taxon>Bacteria</taxon>
        <taxon>Pseudomonadati</taxon>
        <taxon>Pseudomonadota</taxon>
        <taxon>Gammaproteobacteria</taxon>
        <taxon>Oceanospirillales</taxon>
        <taxon>Oceanospirillaceae</taxon>
        <taxon>Neptunomonas</taxon>
    </lineage>
</organism>
<evidence type="ECO:0008006" key="3">
    <source>
        <dbReference type="Google" id="ProtNLM"/>
    </source>
</evidence>
<accession>A0A1I2W7R4</accession>
<dbReference type="Gene3D" id="3.40.50.150">
    <property type="entry name" value="Vaccinia Virus protein VP39"/>
    <property type="match status" value="1"/>
</dbReference>
<dbReference type="PANTHER" id="PTHR20974:SF0">
    <property type="entry name" value="UPF0585 PROTEIN CG18661"/>
    <property type="match status" value="1"/>
</dbReference>
<dbReference type="STRING" id="1045558.SAMN05216175_12322"/>
<reference evidence="2" key="1">
    <citation type="submission" date="2016-10" db="EMBL/GenBank/DDBJ databases">
        <authorList>
            <person name="Varghese N."/>
            <person name="Submissions S."/>
        </authorList>
    </citation>
    <scope>NUCLEOTIDE SEQUENCE [LARGE SCALE GENOMIC DNA]</scope>
    <source>
        <strain evidence="2">CGMCC 1.10971</strain>
    </source>
</reference>
<dbReference type="AlphaFoldDB" id="A0A1I2W7R4"/>
<dbReference type="InterPro" id="IPR010342">
    <property type="entry name" value="DUF938"/>
</dbReference>
<dbReference type="InterPro" id="IPR029063">
    <property type="entry name" value="SAM-dependent_MTases_sf"/>
</dbReference>
<dbReference type="Proteomes" id="UP000198623">
    <property type="component" value="Unassembled WGS sequence"/>
</dbReference>
<dbReference type="SUPFAM" id="SSF53335">
    <property type="entry name" value="S-adenosyl-L-methionine-dependent methyltransferases"/>
    <property type="match status" value="1"/>
</dbReference>